<gene>
    <name evidence="1" type="ORF">HQN59_06390</name>
</gene>
<name>A0A7Y6TVV4_9BURK</name>
<dbReference type="EMBL" id="JABWMJ010000002">
    <property type="protein sequence ID" value="NUZ05388.1"/>
    <property type="molecule type" value="Genomic_DNA"/>
</dbReference>
<sequence length="224" mass="23190">MARGTRFAAPVVPRSCGAFRMATMTAFRPRTLRVDGADVACLHLAAAAPRASVLWVFGSGGGFHGPAGGLYDRLGAALAPDGVTSLQVAYRRPGELGPCVADVLGGVAALVQEVPGPLALVGHSFGGAVVIRAAVASPWVTAVAALSSQAYGTERVGAIAPRPIFLLHGTDDEVLPAACSQDIHSRAGEPKLLLQPRCRHGLDECRDELDRELGAWLRGELLGA</sequence>
<keyword evidence="2" id="KW-1185">Reference proteome</keyword>
<keyword evidence="1" id="KW-0378">Hydrolase</keyword>
<proteinExistence type="predicted"/>
<dbReference type="SUPFAM" id="SSF53474">
    <property type="entry name" value="alpha/beta-Hydrolases"/>
    <property type="match status" value="1"/>
</dbReference>
<comment type="caution">
    <text evidence="1">The sequence shown here is derived from an EMBL/GenBank/DDBJ whole genome shotgun (WGS) entry which is preliminary data.</text>
</comment>
<dbReference type="GO" id="GO:0016787">
    <property type="term" value="F:hydrolase activity"/>
    <property type="evidence" value="ECO:0007669"/>
    <property type="project" value="UniProtKB-KW"/>
</dbReference>
<accession>A0A7Y6TVV4</accession>
<dbReference type="Gene3D" id="3.40.50.1820">
    <property type="entry name" value="alpha/beta hydrolase"/>
    <property type="match status" value="1"/>
</dbReference>
<evidence type="ECO:0000313" key="2">
    <source>
        <dbReference type="Proteomes" id="UP000529637"/>
    </source>
</evidence>
<evidence type="ECO:0000313" key="1">
    <source>
        <dbReference type="EMBL" id="NUZ05388.1"/>
    </source>
</evidence>
<protein>
    <submittedName>
        <fullName evidence="1">Alpha/beta hydrolase</fullName>
    </submittedName>
</protein>
<dbReference type="AlphaFoldDB" id="A0A7Y6TVV4"/>
<reference evidence="1 2" key="1">
    <citation type="submission" date="2020-06" db="EMBL/GenBank/DDBJ databases">
        <title>Schlegella sp. ID0723 isolated from air conditioner.</title>
        <authorList>
            <person name="Kim D.Y."/>
            <person name="Kim D.-U."/>
        </authorList>
    </citation>
    <scope>NUCLEOTIDE SEQUENCE [LARGE SCALE GENOMIC DNA]</scope>
    <source>
        <strain evidence="1 2">ID0723</strain>
    </source>
</reference>
<dbReference type="Proteomes" id="UP000529637">
    <property type="component" value="Unassembled WGS sequence"/>
</dbReference>
<dbReference type="InterPro" id="IPR029058">
    <property type="entry name" value="AB_hydrolase_fold"/>
</dbReference>
<organism evidence="1 2">
    <name type="scientific">Piscinibacter koreensis</name>
    <dbReference type="NCBI Taxonomy" id="2742824"/>
    <lineage>
        <taxon>Bacteria</taxon>
        <taxon>Pseudomonadati</taxon>
        <taxon>Pseudomonadota</taxon>
        <taxon>Betaproteobacteria</taxon>
        <taxon>Burkholderiales</taxon>
        <taxon>Sphaerotilaceae</taxon>
        <taxon>Piscinibacter</taxon>
    </lineage>
</organism>